<protein>
    <submittedName>
        <fullName evidence="1">Uncharacterized protein</fullName>
    </submittedName>
</protein>
<organism evidence="1 2">
    <name type="scientific">Erwinia phage pEa_SNUABM_35</name>
    <dbReference type="NCBI Taxonomy" id="2869557"/>
    <lineage>
        <taxon>Viruses</taxon>
        <taxon>Duplodnaviria</taxon>
        <taxon>Heunggongvirae</taxon>
        <taxon>Uroviricota</taxon>
        <taxon>Caudoviricetes</taxon>
        <taxon>Alexandravirus</taxon>
        <taxon>Alexandravirus SNUABM35</taxon>
    </lineage>
</organism>
<gene>
    <name evidence="1" type="ORF">pEaSNUABM35_00087</name>
</gene>
<name>A0AAE7XRL3_9CAUD</name>
<sequence length="350" mass="37590">MLFATPHPIKANKVALLATHRALYFDSQTDLSDAHVSAAKYISKVKGARAWGNSVLGSESAVTLSPMSGIKDNFFYPARSARLLGNSPVSGSGYASYTAQQTPEAALTRYFTVSDVSNYSLWAAGNPVFTGQSGPSSDTSESLYWPSNCMLIFPAGMRNTNVHLQTYSSKAGSQYSRTTDPFWGTYRGYDAGFNNGGLGLDMLMETSPVGYSYIQTTGTPNQQVTLHNTYAALDHIVFVRTMGMTYSANGLNQSSATYTPQSGNGDSGYTRHEDQAYPMRVAITGKANTDDVVLTSCMSAFQVNGLKYLVRGEIGQGKDLTQAAAIPTASIATLSLTSTQLFPDKSLTQM</sequence>
<evidence type="ECO:0000313" key="1">
    <source>
        <dbReference type="EMBL" id="QZE60004.1"/>
    </source>
</evidence>
<accession>A0AAE7XRL3</accession>
<dbReference type="EMBL" id="MZ443788">
    <property type="protein sequence ID" value="QZE60004.1"/>
    <property type="molecule type" value="Genomic_DNA"/>
</dbReference>
<keyword evidence="2" id="KW-1185">Reference proteome</keyword>
<evidence type="ECO:0000313" key="2">
    <source>
        <dbReference type="Proteomes" id="UP000827806"/>
    </source>
</evidence>
<dbReference type="Proteomes" id="UP000827806">
    <property type="component" value="Segment"/>
</dbReference>
<reference evidence="1 2" key="1">
    <citation type="submission" date="2021-06" db="EMBL/GenBank/DDBJ databases">
        <title>Complete genome sequence of Erwinia phage pEa_SNUABM_35.</title>
        <authorList>
            <person name="Kim S.G."/>
            <person name="Park S.C."/>
        </authorList>
    </citation>
    <scope>NUCLEOTIDE SEQUENCE [LARGE SCALE GENOMIC DNA]</scope>
</reference>
<proteinExistence type="predicted"/>